<evidence type="ECO:0000256" key="1">
    <source>
        <dbReference type="ARBA" id="ARBA00001933"/>
    </source>
</evidence>
<keyword evidence="5" id="KW-0663">Pyridoxal phosphate</keyword>
<accession>A0AA87Y1A4</accession>
<sequence length="396" mass="42032">MPHSVSKRIAAARPLATTAMHERVDLLKQRGEAVIDFSIAISHFPAPAPVRAAVRAALDEPLLPYTAVGGLPALRDGLARKLRAENGIDAQAQHVIVTNGAKQALYQTLYVMTDPGDAVIVMRPHWPAYVATAQLLGLRVELVDQPDVIDAAFLDGLPRAKVLVVNNPHNPTGRVYTPAELDAIRAWLRARGTACIVDESYEKLVFDGAHHSLAACPDWQALGIATIFSASQSYAMMGWRAGFACAPAAWIRAMEALQGPITAAVPALTQAAAAAAFAIGAVPDLLADYRARRDLVVDLFAPVPWIAVASPASGPYLWGDISALTLDTTAFAERLIEEYRVAIMPGEALGCPGFIRLGYIADDEATLRRGVAAIIALGDRMAAAGAAGREADPCRA</sequence>
<dbReference type="InterPro" id="IPR004839">
    <property type="entry name" value="Aminotransferase_I/II_large"/>
</dbReference>
<feature type="domain" description="Aminotransferase class I/classII large" evidence="6">
    <location>
        <begin position="45"/>
        <end position="374"/>
    </location>
</feature>
<dbReference type="GO" id="GO:0030170">
    <property type="term" value="F:pyridoxal phosphate binding"/>
    <property type="evidence" value="ECO:0007669"/>
    <property type="project" value="InterPro"/>
</dbReference>
<keyword evidence="3 7" id="KW-0032">Aminotransferase</keyword>
<evidence type="ECO:0000313" key="8">
    <source>
        <dbReference type="Proteomes" id="UP000628442"/>
    </source>
</evidence>
<comment type="caution">
    <text evidence="7">The sequence shown here is derived from an EMBL/GenBank/DDBJ whole genome shotgun (WGS) entry which is preliminary data.</text>
</comment>
<dbReference type="CDD" id="cd00609">
    <property type="entry name" value="AAT_like"/>
    <property type="match status" value="1"/>
</dbReference>
<reference evidence="7" key="2">
    <citation type="submission" date="2022-12" db="EMBL/GenBank/DDBJ databases">
        <authorList>
            <person name="Sun Q."/>
            <person name="Kim S."/>
        </authorList>
    </citation>
    <scope>NUCLEOTIDE SEQUENCE</scope>
    <source>
        <strain evidence="7">KCTC 12343</strain>
    </source>
</reference>
<dbReference type="GO" id="GO:0008483">
    <property type="term" value="F:transaminase activity"/>
    <property type="evidence" value="ECO:0007669"/>
    <property type="project" value="UniProtKB-KW"/>
</dbReference>
<comment type="similarity">
    <text evidence="2">Belongs to the class-I pyridoxal-phosphate-dependent aminotransferase family.</text>
</comment>
<organism evidence="7 8">
    <name type="scientific">Pseudoduganella albidiflava</name>
    <dbReference type="NCBI Taxonomy" id="321983"/>
    <lineage>
        <taxon>Bacteria</taxon>
        <taxon>Pseudomonadati</taxon>
        <taxon>Pseudomonadota</taxon>
        <taxon>Betaproteobacteria</taxon>
        <taxon>Burkholderiales</taxon>
        <taxon>Oxalobacteraceae</taxon>
        <taxon>Telluria group</taxon>
        <taxon>Pseudoduganella</taxon>
    </lineage>
</organism>
<name>A0AA87Y1A4_9BURK</name>
<comment type="cofactor">
    <cofactor evidence="1">
        <name>pyridoxal 5'-phosphate</name>
        <dbReference type="ChEBI" id="CHEBI:597326"/>
    </cofactor>
</comment>
<dbReference type="PANTHER" id="PTHR46383">
    <property type="entry name" value="ASPARTATE AMINOTRANSFERASE"/>
    <property type="match status" value="1"/>
</dbReference>
<dbReference type="InterPro" id="IPR050596">
    <property type="entry name" value="AspAT/PAT-like"/>
</dbReference>
<dbReference type="SUPFAM" id="SSF53383">
    <property type="entry name" value="PLP-dependent transferases"/>
    <property type="match status" value="1"/>
</dbReference>
<proteinExistence type="inferred from homology"/>
<evidence type="ECO:0000313" key="7">
    <source>
        <dbReference type="EMBL" id="GGY59963.1"/>
    </source>
</evidence>
<dbReference type="Pfam" id="PF00155">
    <property type="entry name" value="Aminotran_1_2"/>
    <property type="match status" value="1"/>
</dbReference>
<evidence type="ECO:0000259" key="6">
    <source>
        <dbReference type="Pfam" id="PF00155"/>
    </source>
</evidence>
<dbReference type="PANTHER" id="PTHR46383:SF1">
    <property type="entry name" value="ASPARTATE AMINOTRANSFERASE"/>
    <property type="match status" value="1"/>
</dbReference>
<dbReference type="GO" id="GO:0006520">
    <property type="term" value="P:amino acid metabolic process"/>
    <property type="evidence" value="ECO:0007669"/>
    <property type="project" value="InterPro"/>
</dbReference>
<reference evidence="7" key="1">
    <citation type="journal article" date="2014" name="Int. J. Syst. Evol. Microbiol.">
        <title>Complete genome sequence of Corynebacterium casei LMG S-19264T (=DSM 44701T), isolated from a smear-ripened cheese.</title>
        <authorList>
            <consortium name="US DOE Joint Genome Institute (JGI-PGF)"/>
            <person name="Walter F."/>
            <person name="Albersmeier A."/>
            <person name="Kalinowski J."/>
            <person name="Ruckert C."/>
        </authorList>
    </citation>
    <scope>NUCLEOTIDE SEQUENCE</scope>
    <source>
        <strain evidence="7">KCTC 12343</strain>
    </source>
</reference>
<dbReference type="AlphaFoldDB" id="A0AA87Y1A4"/>
<dbReference type="InterPro" id="IPR015424">
    <property type="entry name" value="PyrdxlP-dep_Trfase"/>
</dbReference>
<dbReference type="InterPro" id="IPR015421">
    <property type="entry name" value="PyrdxlP-dep_Trfase_major"/>
</dbReference>
<dbReference type="RefSeq" id="WP_229420410.1">
    <property type="nucleotide sequence ID" value="NZ_BMWV01000013.1"/>
</dbReference>
<protein>
    <submittedName>
        <fullName evidence="7">Aminotransferase</fullName>
    </submittedName>
</protein>
<keyword evidence="4" id="KW-0808">Transferase</keyword>
<dbReference type="Proteomes" id="UP000628442">
    <property type="component" value="Unassembled WGS sequence"/>
</dbReference>
<gene>
    <name evidence="7" type="ORF">GCM10007387_48130</name>
</gene>
<dbReference type="Gene3D" id="3.40.640.10">
    <property type="entry name" value="Type I PLP-dependent aspartate aminotransferase-like (Major domain)"/>
    <property type="match status" value="1"/>
</dbReference>
<evidence type="ECO:0000256" key="4">
    <source>
        <dbReference type="ARBA" id="ARBA00022679"/>
    </source>
</evidence>
<evidence type="ECO:0000256" key="2">
    <source>
        <dbReference type="ARBA" id="ARBA00007441"/>
    </source>
</evidence>
<evidence type="ECO:0000256" key="3">
    <source>
        <dbReference type="ARBA" id="ARBA00022576"/>
    </source>
</evidence>
<evidence type="ECO:0000256" key="5">
    <source>
        <dbReference type="ARBA" id="ARBA00022898"/>
    </source>
</evidence>
<dbReference type="EMBL" id="BMWV01000013">
    <property type="protein sequence ID" value="GGY59963.1"/>
    <property type="molecule type" value="Genomic_DNA"/>
</dbReference>